<dbReference type="InterPro" id="IPR007736">
    <property type="entry name" value="Caleosin-related"/>
</dbReference>
<dbReference type="PANTHER" id="PTHR31495:SF0">
    <property type="entry name" value="BINDING PROTEIN CALEOSIN, PUTATIVE (AFU_ORTHOLOGUE AFUA_5G13750)-RELATED"/>
    <property type="match status" value="1"/>
</dbReference>
<evidence type="ECO:0000259" key="2">
    <source>
        <dbReference type="PROSITE" id="PS50222"/>
    </source>
</evidence>
<dbReference type="SUPFAM" id="SSF47473">
    <property type="entry name" value="EF-hand"/>
    <property type="match status" value="1"/>
</dbReference>
<dbReference type="Pfam" id="PF05042">
    <property type="entry name" value="Caleosin"/>
    <property type="match status" value="1"/>
</dbReference>
<dbReference type="Proteomes" id="UP001489902">
    <property type="component" value="Chromosome 6"/>
</dbReference>
<protein>
    <recommendedName>
        <fullName evidence="2">EF-hand domain-containing protein</fullName>
    </recommendedName>
</protein>
<keyword evidence="4" id="KW-1185">Reference proteome</keyword>
<dbReference type="InterPro" id="IPR002048">
    <property type="entry name" value="EF_hand_dom"/>
</dbReference>
<comment type="similarity">
    <text evidence="1">Belongs to the caleosin family.</text>
</comment>
<gene>
    <name evidence="3" type="ORF">QYS62_009896</name>
</gene>
<dbReference type="EMBL" id="CP151265">
    <property type="protein sequence ID" value="WZH48714.1"/>
    <property type="molecule type" value="Genomic_DNA"/>
</dbReference>
<reference evidence="3 4" key="1">
    <citation type="submission" date="2024-04" db="EMBL/GenBank/DDBJ databases">
        <title>Complete genome sequence of Fusarium acuminatum.</title>
        <authorList>
            <person name="Lan B."/>
        </authorList>
    </citation>
    <scope>NUCLEOTIDE SEQUENCE [LARGE SCALE GENOMIC DNA]</scope>
    <source>
        <strain evidence="3">1A</strain>
    </source>
</reference>
<dbReference type="InterPro" id="IPR011992">
    <property type="entry name" value="EF-hand-dom_pair"/>
</dbReference>
<evidence type="ECO:0000313" key="3">
    <source>
        <dbReference type="EMBL" id="WZH48714.1"/>
    </source>
</evidence>
<evidence type="ECO:0000313" key="4">
    <source>
        <dbReference type="Proteomes" id="UP001489902"/>
    </source>
</evidence>
<proteinExistence type="inferred from homology"/>
<evidence type="ECO:0000256" key="1">
    <source>
        <dbReference type="ARBA" id="ARBA00006765"/>
    </source>
</evidence>
<dbReference type="PROSITE" id="PS50222">
    <property type="entry name" value="EF_HAND_2"/>
    <property type="match status" value="1"/>
</dbReference>
<feature type="domain" description="EF-hand" evidence="2">
    <location>
        <begin position="754"/>
        <end position="789"/>
    </location>
</feature>
<sequence>MNEAGGLSTQEINRIMDLEQFEFAEEWEWQDLNYINAIPPLIPYPSYCVSRRCGWCRFMIQPGEVITARSFGGTESSAFALGDAFSDSKLLATFGRCKSNHRSCASIGYHVECSTVASSYGLKKNDFSELVRYLYDPPIKEDKRRREWITNHLQQVLSREFAILPNEILFMVNKYLVRHYAIASLLCASLPGSCTIEPLKSVWADYFCLDGVEYIANLSNSPKPGSRLLWDAPSKREKNFLYISEDHLGVRQVINDSIDLSHEEQNNSGWWLTLPITSPEVIFYGDGLKLRGFAASPLTNISWQRPMSPAALKNTAYYAIKKPSSDFGKVDTARMEALYFNEPYTTGYSTCWSEGKLVDLHVHKSWETLDFYRELEEEKAERWPAVESKSALYWVYRPLNPGEYVEQVWLSARYEADDKSASSEDSRQSLDSKPCTRTAIAMITNHSRTLKMGKSSATHQDWKCITKTLTSSTMCVFLDPGLEGISFIAASTVDGSESDSLPADLSACVGKDADAGVAGCSEASLEDVEEIVICEEQLGKDTSDVSGMLLRYADGKQACVGKFRLDHMQPPLSVAGSKCLYIGIKTFDDEKSVVKRVVVSGPEPEEGLEWTKIPWKGNLVWRFTQDVYINMSANNFPNRLNGHHNGSIYSKVCESQQDVPSNDEKLSPLQKHVQFWDRDNDGIIHPWDVYSGFRELGFGLFFAIGSLLIPIFFSYPTRLGHSWIPDPMFRIYVSDIHKAKHGSDTGIYDFDGNLNQERFEQMFERFDAAGQGGLTADDLKRLWAKDRCAADPAGWTFAAMEWWTTYVLLQKNGLVRKSDLRACYDGSLFWRIKDEREKKRKGGHVERKSFGMRNFFASA</sequence>
<name>A0ABZ2X6U8_9HYPO</name>
<accession>A0ABZ2X6U8</accession>
<organism evidence="3 4">
    <name type="scientific">Fusarium acuminatum</name>
    <dbReference type="NCBI Taxonomy" id="5515"/>
    <lineage>
        <taxon>Eukaryota</taxon>
        <taxon>Fungi</taxon>
        <taxon>Dikarya</taxon>
        <taxon>Ascomycota</taxon>
        <taxon>Pezizomycotina</taxon>
        <taxon>Sordariomycetes</taxon>
        <taxon>Hypocreomycetidae</taxon>
        <taxon>Hypocreales</taxon>
        <taxon>Nectriaceae</taxon>
        <taxon>Fusarium</taxon>
        <taxon>Fusarium tricinctum species complex</taxon>
    </lineage>
</organism>
<dbReference type="PANTHER" id="PTHR31495">
    <property type="entry name" value="PEROXYGENASE 3-RELATED"/>
    <property type="match status" value="1"/>
</dbReference>